<sequence length="234" mass="27041">MIASVFQPWKLENCPTRHHHHRHHPNNHHNHCNSHRDTSRHPAGNGNGNGRHKNEVRKEVEKFPRDLDDYRDRYFAFRDRIVKECSELWEEGDSRRFTERRKKTVRFDRDWGSAVRWGSDRQGSQDSQTKDSGIDTSSTFTSSEDSNRGEGPKRLSLAGCLITRPLLVEVNRAGVPLEADSSLMGCLIYWGRLKGLLMGKSGTETFQMMQSYGNEVVSHPVGFEWHLHFRSGRT</sequence>
<dbReference type="EMBL" id="OD564650">
    <property type="protein sequence ID" value="CAD7439311.1"/>
    <property type="molecule type" value="Genomic_DNA"/>
</dbReference>
<name>A0A7R9ESD3_9NEOP</name>
<gene>
    <name evidence="2" type="ORF">TBIB3V08_LOCUS1879</name>
</gene>
<reference evidence="2" key="1">
    <citation type="submission" date="2020-11" db="EMBL/GenBank/DDBJ databases">
        <authorList>
            <person name="Tran Van P."/>
        </authorList>
    </citation>
    <scope>NUCLEOTIDE SEQUENCE</scope>
</reference>
<feature type="region of interest" description="Disordered" evidence="1">
    <location>
        <begin position="116"/>
        <end position="152"/>
    </location>
</feature>
<dbReference type="AlphaFoldDB" id="A0A7R9ESD3"/>
<accession>A0A7R9ESD3</accession>
<evidence type="ECO:0000256" key="1">
    <source>
        <dbReference type="SAM" id="MobiDB-lite"/>
    </source>
</evidence>
<feature type="compositionally biased region" description="Basic residues" evidence="1">
    <location>
        <begin position="16"/>
        <end position="33"/>
    </location>
</feature>
<evidence type="ECO:0000313" key="2">
    <source>
        <dbReference type="EMBL" id="CAD7439311.1"/>
    </source>
</evidence>
<feature type="region of interest" description="Disordered" evidence="1">
    <location>
        <begin position="16"/>
        <end position="60"/>
    </location>
</feature>
<protein>
    <submittedName>
        <fullName evidence="2">Uncharacterized protein</fullName>
    </submittedName>
</protein>
<organism evidence="2">
    <name type="scientific">Timema bartmani</name>
    <dbReference type="NCBI Taxonomy" id="61472"/>
    <lineage>
        <taxon>Eukaryota</taxon>
        <taxon>Metazoa</taxon>
        <taxon>Ecdysozoa</taxon>
        <taxon>Arthropoda</taxon>
        <taxon>Hexapoda</taxon>
        <taxon>Insecta</taxon>
        <taxon>Pterygota</taxon>
        <taxon>Neoptera</taxon>
        <taxon>Polyneoptera</taxon>
        <taxon>Phasmatodea</taxon>
        <taxon>Timematodea</taxon>
        <taxon>Timematoidea</taxon>
        <taxon>Timematidae</taxon>
        <taxon>Timema</taxon>
    </lineage>
</organism>
<proteinExistence type="predicted"/>